<sequence length="444" mass="49437">MSCIGLAECRSLLDTLWAVDLSFVLIGHVFRLNEEKLPREREENFPASVETLISEISRLVSGAGSLDGFTSPMLVQAVGYGFSLWAASYRGPGEDEDKDSYAARIAFTGNSRILGPMCIVVGALMLALGVLLCMLTRRARRRERRVGFHCPLHGDFYPLSPVQGVKMLGPVLDTGDAIGKTGSYVYTNWEFSEDFRESPRRRNPSSDEAQIPYSTETNDCLQFIIPIKVPNSHPSSSLQLSRHNYRINTSVSHEATIVMTLRHVARPAIEFLASEEIAVPASSVSNLRVLFSFFKIENCLKGRHFHTIGSIGGTNQADALKYEDLQRCSNEWANHPHRVYLWVTTLLLITSVPPSFVSIALNSGRGWIRVRVANWIVGIQANTSLSNYSVGQSDALRLLQYLALCSKPAALVHEYFPPRARSSFTMRLRSRVTLEPPIFIGVET</sequence>
<evidence type="ECO:0000256" key="1">
    <source>
        <dbReference type="SAM" id="Phobius"/>
    </source>
</evidence>
<accession>A0A310SKG5</accession>
<evidence type="ECO:0000313" key="2">
    <source>
        <dbReference type="EMBL" id="OAD55081.1"/>
    </source>
</evidence>
<dbReference type="AlphaFoldDB" id="A0A310SKG5"/>
<dbReference type="OrthoDB" id="6363113at2759"/>
<organism evidence="2 3">
    <name type="scientific">Eufriesea mexicana</name>
    <dbReference type="NCBI Taxonomy" id="516756"/>
    <lineage>
        <taxon>Eukaryota</taxon>
        <taxon>Metazoa</taxon>
        <taxon>Ecdysozoa</taxon>
        <taxon>Arthropoda</taxon>
        <taxon>Hexapoda</taxon>
        <taxon>Insecta</taxon>
        <taxon>Pterygota</taxon>
        <taxon>Neoptera</taxon>
        <taxon>Endopterygota</taxon>
        <taxon>Hymenoptera</taxon>
        <taxon>Apocrita</taxon>
        <taxon>Aculeata</taxon>
        <taxon>Apoidea</taxon>
        <taxon>Anthophila</taxon>
        <taxon>Apidae</taxon>
        <taxon>Eufriesea</taxon>
    </lineage>
</organism>
<keyword evidence="3" id="KW-1185">Reference proteome</keyword>
<evidence type="ECO:0000313" key="3">
    <source>
        <dbReference type="Proteomes" id="UP000250275"/>
    </source>
</evidence>
<feature type="transmembrane region" description="Helical" evidence="1">
    <location>
        <begin position="113"/>
        <end position="135"/>
    </location>
</feature>
<proteinExistence type="predicted"/>
<protein>
    <submittedName>
        <fullName evidence="2">Uncharacterized protein</fullName>
    </submittedName>
</protein>
<gene>
    <name evidence="2" type="ORF">WN48_05594</name>
</gene>
<reference evidence="2 3" key="1">
    <citation type="submission" date="2015-07" db="EMBL/GenBank/DDBJ databases">
        <title>The genome of Eufriesea mexicana.</title>
        <authorList>
            <person name="Pan H."/>
            <person name="Kapheim K."/>
        </authorList>
    </citation>
    <scope>NUCLEOTIDE SEQUENCE [LARGE SCALE GENOMIC DNA]</scope>
    <source>
        <strain evidence="2">0111107269</strain>
        <tissue evidence="2">Whole body</tissue>
    </source>
</reference>
<dbReference type="Proteomes" id="UP000250275">
    <property type="component" value="Unassembled WGS sequence"/>
</dbReference>
<feature type="transmembrane region" description="Helical" evidence="1">
    <location>
        <begin position="339"/>
        <end position="361"/>
    </location>
</feature>
<name>A0A310SKG5_9HYME</name>
<keyword evidence="1" id="KW-0472">Membrane</keyword>
<keyword evidence="1" id="KW-1133">Transmembrane helix</keyword>
<dbReference type="EMBL" id="KQ763442">
    <property type="protein sequence ID" value="OAD55081.1"/>
    <property type="molecule type" value="Genomic_DNA"/>
</dbReference>
<keyword evidence="1" id="KW-0812">Transmembrane</keyword>